<accession>A0A4R4VFP7</accession>
<proteinExistence type="predicted"/>
<keyword evidence="3" id="KW-1185">Reference proteome</keyword>
<dbReference type="Pfam" id="PF12728">
    <property type="entry name" value="HTH_17"/>
    <property type="match status" value="1"/>
</dbReference>
<evidence type="ECO:0000313" key="3">
    <source>
        <dbReference type="Proteomes" id="UP000295258"/>
    </source>
</evidence>
<gene>
    <name evidence="2" type="ORF">E1292_35315</name>
</gene>
<evidence type="ECO:0000259" key="1">
    <source>
        <dbReference type="Pfam" id="PF12728"/>
    </source>
</evidence>
<organism evidence="2 3">
    <name type="scientific">Nonomuraea deserti</name>
    <dbReference type="NCBI Taxonomy" id="1848322"/>
    <lineage>
        <taxon>Bacteria</taxon>
        <taxon>Bacillati</taxon>
        <taxon>Actinomycetota</taxon>
        <taxon>Actinomycetes</taxon>
        <taxon>Streptosporangiales</taxon>
        <taxon>Streptosporangiaceae</taxon>
        <taxon>Nonomuraea</taxon>
    </lineage>
</organism>
<dbReference type="NCBIfam" id="TIGR01764">
    <property type="entry name" value="excise"/>
    <property type="match status" value="1"/>
</dbReference>
<protein>
    <submittedName>
        <fullName evidence="2">DNA-binding protein</fullName>
    </submittedName>
</protein>
<dbReference type="InterPro" id="IPR009061">
    <property type="entry name" value="DNA-bd_dom_put_sf"/>
</dbReference>
<keyword evidence="2" id="KW-0238">DNA-binding</keyword>
<dbReference type="EMBL" id="SMKO01000138">
    <property type="protein sequence ID" value="TDC98509.1"/>
    <property type="molecule type" value="Genomic_DNA"/>
</dbReference>
<dbReference type="RefSeq" id="WP_132601443.1">
    <property type="nucleotide sequence ID" value="NZ_SMKO01000138.1"/>
</dbReference>
<dbReference type="SUPFAM" id="SSF46955">
    <property type="entry name" value="Putative DNA-binding domain"/>
    <property type="match status" value="1"/>
</dbReference>
<comment type="caution">
    <text evidence="2">The sequence shown here is derived from an EMBL/GenBank/DDBJ whole genome shotgun (WGS) entry which is preliminary data.</text>
</comment>
<dbReference type="AlphaFoldDB" id="A0A4R4VFP7"/>
<dbReference type="InterPro" id="IPR041657">
    <property type="entry name" value="HTH_17"/>
</dbReference>
<evidence type="ECO:0000313" key="2">
    <source>
        <dbReference type="EMBL" id="TDC98509.1"/>
    </source>
</evidence>
<dbReference type="Gene3D" id="1.10.1660.10">
    <property type="match status" value="1"/>
</dbReference>
<feature type="domain" description="Helix-turn-helix" evidence="1">
    <location>
        <begin position="7"/>
        <end position="49"/>
    </location>
</feature>
<dbReference type="InterPro" id="IPR010093">
    <property type="entry name" value="SinI_DNA-bd"/>
</dbReference>
<dbReference type="GO" id="GO:0003677">
    <property type="term" value="F:DNA binding"/>
    <property type="evidence" value="ECO:0007669"/>
    <property type="project" value="UniProtKB-KW"/>
</dbReference>
<name>A0A4R4VFP7_9ACTN</name>
<sequence>MSPYLLSKEVAERFRVDPSTVRRWLKSGRISGHRYGRDWRIPSSEVARMEAEARGEAA</sequence>
<dbReference type="Proteomes" id="UP000295258">
    <property type="component" value="Unassembled WGS sequence"/>
</dbReference>
<reference evidence="2 3" key="1">
    <citation type="submission" date="2019-03" db="EMBL/GenBank/DDBJ databases">
        <title>Draft genome sequences of novel Actinobacteria.</title>
        <authorList>
            <person name="Sahin N."/>
            <person name="Ay H."/>
            <person name="Saygin H."/>
        </authorList>
    </citation>
    <scope>NUCLEOTIDE SEQUENCE [LARGE SCALE GENOMIC DNA]</scope>
    <source>
        <strain evidence="2 3">KC310</strain>
    </source>
</reference>